<protein>
    <submittedName>
        <fullName evidence="3">Uncharacterized protein</fullName>
    </submittedName>
</protein>
<proteinExistence type="predicted"/>
<dbReference type="AlphaFoldDB" id="A0A915J8U9"/>
<evidence type="ECO:0000313" key="2">
    <source>
        <dbReference type="Proteomes" id="UP000887565"/>
    </source>
</evidence>
<dbReference type="WBParaSite" id="nRc.2.0.1.t22894-RA">
    <property type="protein sequence ID" value="nRc.2.0.1.t22894-RA"/>
    <property type="gene ID" value="nRc.2.0.1.g22894"/>
</dbReference>
<feature type="region of interest" description="Disordered" evidence="1">
    <location>
        <begin position="73"/>
        <end position="101"/>
    </location>
</feature>
<evidence type="ECO:0000313" key="3">
    <source>
        <dbReference type="WBParaSite" id="nRc.2.0.1.t22894-RA"/>
    </source>
</evidence>
<reference evidence="3" key="1">
    <citation type="submission" date="2022-11" db="UniProtKB">
        <authorList>
            <consortium name="WormBaseParasite"/>
        </authorList>
    </citation>
    <scope>IDENTIFICATION</scope>
</reference>
<sequence length="101" mass="11365">MVCYVEATIERGLKVIPLPVNAILESYVCQNFDCHIDHFQINRMPGHPKCCNKSGRMPLATWLQFLGDPMRYAPDANPAKTQKPQAPTVPSSSSVHKEVHY</sequence>
<accession>A0A915J8U9</accession>
<dbReference type="Proteomes" id="UP000887565">
    <property type="component" value="Unplaced"/>
</dbReference>
<feature type="compositionally biased region" description="Polar residues" evidence="1">
    <location>
        <begin position="79"/>
        <end position="94"/>
    </location>
</feature>
<organism evidence="2 3">
    <name type="scientific">Romanomermis culicivorax</name>
    <name type="common">Nematode worm</name>
    <dbReference type="NCBI Taxonomy" id="13658"/>
    <lineage>
        <taxon>Eukaryota</taxon>
        <taxon>Metazoa</taxon>
        <taxon>Ecdysozoa</taxon>
        <taxon>Nematoda</taxon>
        <taxon>Enoplea</taxon>
        <taxon>Dorylaimia</taxon>
        <taxon>Mermithida</taxon>
        <taxon>Mermithoidea</taxon>
        <taxon>Mermithidae</taxon>
        <taxon>Romanomermis</taxon>
    </lineage>
</organism>
<evidence type="ECO:0000256" key="1">
    <source>
        <dbReference type="SAM" id="MobiDB-lite"/>
    </source>
</evidence>
<keyword evidence="2" id="KW-1185">Reference proteome</keyword>
<name>A0A915J8U9_ROMCU</name>